<dbReference type="EMBL" id="JAINDJ010000008">
    <property type="protein sequence ID" value="KAG9439243.1"/>
    <property type="molecule type" value="Genomic_DNA"/>
</dbReference>
<dbReference type="AlphaFoldDB" id="A0AAV7DSL4"/>
<organism evidence="2 3">
    <name type="scientific">Aristolochia fimbriata</name>
    <name type="common">White veined hardy Dutchman's pipe vine</name>
    <dbReference type="NCBI Taxonomy" id="158543"/>
    <lineage>
        <taxon>Eukaryota</taxon>
        <taxon>Viridiplantae</taxon>
        <taxon>Streptophyta</taxon>
        <taxon>Embryophyta</taxon>
        <taxon>Tracheophyta</taxon>
        <taxon>Spermatophyta</taxon>
        <taxon>Magnoliopsida</taxon>
        <taxon>Magnoliidae</taxon>
        <taxon>Piperales</taxon>
        <taxon>Aristolochiaceae</taxon>
        <taxon>Aristolochia</taxon>
    </lineage>
</organism>
<name>A0AAV7DSL4_ARIFI</name>
<evidence type="ECO:0000256" key="1">
    <source>
        <dbReference type="SAM" id="MobiDB-lite"/>
    </source>
</evidence>
<comment type="caution">
    <text evidence="2">The sequence shown here is derived from an EMBL/GenBank/DDBJ whole genome shotgun (WGS) entry which is preliminary data.</text>
</comment>
<proteinExistence type="predicted"/>
<reference evidence="2 3" key="1">
    <citation type="submission" date="2021-07" db="EMBL/GenBank/DDBJ databases">
        <title>The Aristolochia fimbriata genome: insights into angiosperm evolution, floral development and chemical biosynthesis.</title>
        <authorList>
            <person name="Jiao Y."/>
        </authorList>
    </citation>
    <scope>NUCLEOTIDE SEQUENCE [LARGE SCALE GENOMIC DNA]</scope>
    <source>
        <strain evidence="2">IBCAS-2021</strain>
        <tissue evidence="2">Leaf</tissue>
    </source>
</reference>
<gene>
    <name evidence="2" type="ORF">H6P81_019408</name>
</gene>
<feature type="region of interest" description="Disordered" evidence="1">
    <location>
        <begin position="42"/>
        <end position="65"/>
    </location>
</feature>
<evidence type="ECO:0000313" key="3">
    <source>
        <dbReference type="Proteomes" id="UP000825729"/>
    </source>
</evidence>
<protein>
    <submittedName>
        <fullName evidence="2">Uncharacterized protein</fullName>
    </submittedName>
</protein>
<evidence type="ECO:0000313" key="2">
    <source>
        <dbReference type="EMBL" id="KAG9439243.1"/>
    </source>
</evidence>
<dbReference type="Proteomes" id="UP000825729">
    <property type="component" value="Unassembled WGS sequence"/>
</dbReference>
<keyword evidence="3" id="KW-1185">Reference proteome</keyword>
<sequence length="152" mass="17260">MQALRPWLTDDWYEQGDRLSSRESAWGRSKSWQFPRARDQESWRSAESVSSGRRNTRRGAEETTCVTSNSFNEQLGALTLRLSASSSTTRTIRLASVWTRSGGEQWEEFFWWNWKAGFIGVSTVGLISPSPMISFPGLSIAGVGKHTYSIMW</sequence>
<accession>A0AAV7DSL4</accession>